<reference evidence="2" key="1">
    <citation type="submission" date="2016-05" db="EMBL/GenBank/DDBJ databases">
        <title>Comparative genomics of biotechnologically important yeasts.</title>
        <authorList>
            <consortium name="DOE Joint Genome Institute"/>
            <person name="Riley R."/>
            <person name="Haridas S."/>
            <person name="Wolfe K.H."/>
            <person name="Lopes M.R."/>
            <person name="Hittinger C.T."/>
            <person name="Goker M."/>
            <person name="Salamov A."/>
            <person name="Wisecaver J."/>
            <person name="Long T.M."/>
            <person name="Aerts A.L."/>
            <person name="Barry K."/>
            <person name="Choi C."/>
            <person name="Clum A."/>
            <person name="Coughlan A.Y."/>
            <person name="Deshpande S."/>
            <person name="Douglass A.P."/>
            <person name="Hanson S.J."/>
            <person name="Klenk H.-P."/>
            <person name="Labutti K."/>
            <person name="Lapidus A."/>
            <person name="Lindquist E."/>
            <person name="Lipzen A."/>
            <person name="Meier-Kolthoff J.P."/>
            <person name="Ohm R.A."/>
            <person name="Otillar R.P."/>
            <person name="Pangilinan J."/>
            <person name="Peng Y."/>
            <person name="Rokas A."/>
            <person name="Rosa C.A."/>
            <person name="Scheuner C."/>
            <person name="Sibirny A.A."/>
            <person name="Slot J.C."/>
            <person name="Stielow J.B."/>
            <person name="Sun H."/>
            <person name="Kurtzman C.P."/>
            <person name="Blackwell M."/>
            <person name="Grigoriev I.V."/>
            <person name="Jeffries T.W."/>
        </authorList>
    </citation>
    <scope>NUCLEOTIDE SEQUENCE [LARGE SCALE GENOMIC DNA]</scope>
    <source>
        <strain evidence="2">NRRL Y-12698</strain>
    </source>
</reference>
<keyword evidence="2" id="KW-1185">Reference proteome</keyword>
<name>A0A1E3QJX7_9ASCO</name>
<gene>
    <name evidence="1" type="ORF">BABINDRAFT_163574</name>
</gene>
<organism evidence="1 2">
    <name type="scientific">Babjeviella inositovora NRRL Y-12698</name>
    <dbReference type="NCBI Taxonomy" id="984486"/>
    <lineage>
        <taxon>Eukaryota</taxon>
        <taxon>Fungi</taxon>
        <taxon>Dikarya</taxon>
        <taxon>Ascomycota</taxon>
        <taxon>Saccharomycotina</taxon>
        <taxon>Pichiomycetes</taxon>
        <taxon>Serinales incertae sedis</taxon>
        <taxon>Babjeviella</taxon>
    </lineage>
</organism>
<dbReference type="GeneID" id="30147841"/>
<evidence type="ECO:0000313" key="2">
    <source>
        <dbReference type="Proteomes" id="UP000094336"/>
    </source>
</evidence>
<dbReference type="Proteomes" id="UP000094336">
    <property type="component" value="Unassembled WGS sequence"/>
</dbReference>
<dbReference type="AlphaFoldDB" id="A0A1E3QJX7"/>
<dbReference type="EMBL" id="KV454441">
    <property type="protein sequence ID" value="ODQ77307.1"/>
    <property type="molecule type" value="Genomic_DNA"/>
</dbReference>
<sequence length="53" mass="5783">MQIPNTLLDVVSPLPDRAILCPAPKHPSKVMHSSDGQFTHNKCLAFFPAALRA</sequence>
<evidence type="ECO:0000313" key="1">
    <source>
        <dbReference type="EMBL" id="ODQ77307.1"/>
    </source>
</evidence>
<protein>
    <submittedName>
        <fullName evidence="1">Uncharacterized protein</fullName>
    </submittedName>
</protein>
<accession>A0A1E3QJX7</accession>
<dbReference type="RefSeq" id="XP_018982635.1">
    <property type="nucleotide sequence ID" value="XM_019129988.1"/>
</dbReference>
<proteinExistence type="predicted"/>